<dbReference type="PROSITE" id="PS51387">
    <property type="entry name" value="FAD_PCMH"/>
    <property type="match status" value="1"/>
</dbReference>
<dbReference type="GO" id="GO:0071949">
    <property type="term" value="F:FAD binding"/>
    <property type="evidence" value="ECO:0007669"/>
    <property type="project" value="InterPro"/>
</dbReference>
<evidence type="ECO:0000259" key="4">
    <source>
        <dbReference type="PROSITE" id="PS51387"/>
    </source>
</evidence>
<evidence type="ECO:0000256" key="2">
    <source>
        <dbReference type="ARBA" id="ARBA00023002"/>
    </source>
</evidence>
<dbReference type="SUPFAM" id="SSF56176">
    <property type="entry name" value="FAD-binding/transporter-associated domain-like"/>
    <property type="match status" value="1"/>
</dbReference>
<organism evidence="5 6">
    <name type="scientific">Penicillium daleae</name>
    <dbReference type="NCBI Taxonomy" id="63821"/>
    <lineage>
        <taxon>Eukaryota</taxon>
        <taxon>Fungi</taxon>
        <taxon>Dikarya</taxon>
        <taxon>Ascomycota</taxon>
        <taxon>Pezizomycotina</taxon>
        <taxon>Eurotiomycetes</taxon>
        <taxon>Eurotiomycetidae</taxon>
        <taxon>Eurotiales</taxon>
        <taxon>Aspergillaceae</taxon>
        <taxon>Penicillium</taxon>
    </lineage>
</organism>
<evidence type="ECO:0000256" key="1">
    <source>
        <dbReference type="ARBA" id="ARBA00005466"/>
    </source>
</evidence>
<comment type="caution">
    <text evidence="5">The sequence shown here is derived from an EMBL/GenBank/DDBJ whole genome shotgun (WGS) entry which is preliminary data.</text>
</comment>
<dbReference type="Pfam" id="PF01565">
    <property type="entry name" value="FAD_binding_4"/>
    <property type="match status" value="1"/>
</dbReference>
<gene>
    <name evidence="5" type="ORF">N7458_000909</name>
</gene>
<name>A0AAD6G7V8_9EURO</name>
<dbReference type="InterPro" id="IPR036318">
    <property type="entry name" value="FAD-bd_PCMH-like_sf"/>
</dbReference>
<dbReference type="InterPro" id="IPR006094">
    <property type="entry name" value="Oxid_FAD_bind_N"/>
</dbReference>
<feature type="chain" id="PRO_5042112125" description="FAD-binding PCMH-type domain-containing protein" evidence="3">
    <location>
        <begin position="20"/>
        <end position="546"/>
    </location>
</feature>
<dbReference type="AlphaFoldDB" id="A0AAD6G7V8"/>
<evidence type="ECO:0000313" key="6">
    <source>
        <dbReference type="Proteomes" id="UP001213681"/>
    </source>
</evidence>
<feature type="signal peptide" evidence="3">
    <location>
        <begin position="1"/>
        <end position="19"/>
    </location>
</feature>
<dbReference type="InterPro" id="IPR050432">
    <property type="entry name" value="FAD-linked_Oxidoreductases_BP"/>
</dbReference>
<dbReference type="GeneID" id="81594546"/>
<proteinExistence type="inferred from homology"/>
<dbReference type="Gene3D" id="3.30.465.10">
    <property type="match status" value="2"/>
</dbReference>
<dbReference type="PANTHER" id="PTHR13878:SF91">
    <property type="entry name" value="FAD BINDING DOMAIN PROTEIN (AFU_ORTHOLOGUE AFUA_6G12070)-RELATED"/>
    <property type="match status" value="1"/>
</dbReference>
<keyword evidence="3" id="KW-0732">Signal</keyword>
<dbReference type="EMBL" id="JAPVEA010000001">
    <property type="protein sequence ID" value="KAJ5465223.1"/>
    <property type="molecule type" value="Genomic_DNA"/>
</dbReference>
<dbReference type="Gene3D" id="3.40.462.20">
    <property type="match status" value="1"/>
</dbReference>
<reference evidence="5" key="1">
    <citation type="submission" date="2022-12" db="EMBL/GenBank/DDBJ databases">
        <authorList>
            <person name="Petersen C."/>
        </authorList>
    </citation>
    <scope>NUCLEOTIDE SEQUENCE</scope>
    <source>
        <strain evidence="5">IBT 16125</strain>
    </source>
</reference>
<feature type="non-terminal residue" evidence="5">
    <location>
        <position position="1"/>
    </location>
</feature>
<keyword evidence="6" id="KW-1185">Reference proteome</keyword>
<keyword evidence="2" id="KW-0560">Oxidoreductase</keyword>
<evidence type="ECO:0000256" key="3">
    <source>
        <dbReference type="SAM" id="SignalP"/>
    </source>
</evidence>
<dbReference type="InterPro" id="IPR016166">
    <property type="entry name" value="FAD-bd_PCMH"/>
</dbReference>
<reference evidence="5" key="2">
    <citation type="journal article" date="2023" name="IMA Fungus">
        <title>Comparative genomic study of the Penicillium genus elucidates a diverse pangenome and 15 lateral gene transfer events.</title>
        <authorList>
            <person name="Petersen C."/>
            <person name="Sorensen T."/>
            <person name="Nielsen M.R."/>
            <person name="Sondergaard T.E."/>
            <person name="Sorensen J.L."/>
            <person name="Fitzpatrick D.A."/>
            <person name="Frisvad J.C."/>
            <person name="Nielsen K.L."/>
        </authorList>
    </citation>
    <scope>NUCLEOTIDE SEQUENCE</scope>
    <source>
        <strain evidence="5">IBT 16125</strain>
    </source>
</reference>
<evidence type="ECO:0000313" key="5">
    <source>
        <dbReference type="EMBL" id="KAJ5465223.1"/>
    </source>
</evidence>
<dbReference type="PANTHER" id="PTHR13878">
    <property type="entry name" value="GULONOLACTONE OXIDASE"/>
    <property type="match status" value="1"/>
</dbReference>
<protein>
    <recommendedName>
        <fullName evidence="4">FAD-binding PCMH-type domain-containing protein</fullName>
    </recommendedName>
</protein>
<accession>A0AAD6G7V8</accession>
<dbReference type="GO" id="GO:0016491">
    <property type="term" value="F:oxidoreductase activity"/>
    <property type="evidence" value="ECO:0007669"/>
    <property type="project" value="UniProtKB-KW"/>
</dbReference>
<dbReference type="Proteomes" id="UP001213681">
    <property type="component" value="Unassembled WGS sequence"/>
</dbReference>
<comment type="similarity">
    <text evidence="1">Belongs to the oxygen-dependent FAD-linked oxidoreductase family.</text>
</comment>
<dbReference type="InterPro" id="IPR016169">
    <property type="entry name" value="FAD-bd_PCMH_sub2"/>
</dbReference>
<dbReference type="RefSeq" id="XP_056772070.1">
    <property type="nucleotide sequence ID" value="XM_056904303.1"/>
</dbReference>
<dbReference type="InterPro" id="IPR012951">
    <property type="entry name" value="BBE"/>
</dbReference>
<sequence>MLVQTPLTTLGLLTTAAHAQSQPRRRCAYGDDCWPDAATWDHFNATVGGRLIRSLPSAAVCHAERYNANQCAVAKSSWLDSFWRTNQTGSYAATLWEMGPTGQCFIDTAVEAPCDQGIVPYYSVRAEGVEDIQTSVKFASEKDLFLVTKNTGHDHLGRSSGNGAFSIWTHNMKGIEWHDSFVPRGAPTDAGGVPAVTLQAGEQWLVNQDVYHAAAKQGVLIVGGSARTVGAAGGYLLGGGHSPFAHYYGLAADNLLEMSIVSADGKHNVINRYSDPEYFWAVRGGGGSVWGVFPKNLIMGFVQLNASDDASLTNLLAQSIKLLPEATDAGYTGYGSIDQGFGAIFIKPNSTVQDFNKTFAEFYNMTHLPGINGTVGAITSTWDGYVEKILQDPNIGTNIQDVSRLLTGDVINKKADELAQFLVKNPGGGFNFIGKVNNDERDNTAVNDIWKQSHALLSISVDWADNATASEKHEKRVHAVQLSEGLARIVGSEGGTYINEANPLQRYEPNWQKVFWGEKYERLVSIKQRVDPTNLLVCNRCIGGEL</sequence>
<feature type="domain" description="FAD-binding PCMH-type" evidence="4">
    <location>
        <begin position="116"/>
        <end position="325"/>
    </location>
</feature>
<dbReference type="Pfam" id="PF08031">
    <property type="entry name" value="BBE"/>
    <property type="match status" value="1"/>
</dbReference>